<keyword evidence="1" id="KW-1133">Transmembrane helix</keyword>
<keyword evidence="1" id="KW-0812">Transmembrane</keyword>
<evidence type="ECO:0000313" key="2">
    <source>
        <dbReference type="EMBL" id="OUC79987.1"/>
    </source>
</evidence>
<dbReference type="AlphaFoldDB" id="A0A243QDZ9"/>
<feature type="transmembrane region" description="Helical" evidence="1">
    <location>
        <begin position="26"/>
        <end position="52"/>
    </location>
</feature>
<dbReference type="RefSeq" id="WP_086534178.1">
    <property type="nucleotide sequence ID" value="NZ_NGFO01000004.1"/>
</dbReference>
<comment type="caution">
    <text evidence="2">The sequence shown here is derived from an EMBL/GenBank/DDBJ whole genome shotgun (WGS) entry which is preliminary data.</text>
</comment>
<gene>
    <name evidence="2" type="ORF">CA982_04585</name>
</gene>
<organism evidence="2 3">
    <name type="scientific">Gordonia lacunae</name>
    <dbReference type="NCBI Taxonomy" id="417102"/>
    <lineage>
        <taxon>Bacteria</taxon>
        <taxon>Bacillati</taxon>
        <taxon>Actinomycetota</taxon>
        <taxon>Actinomycetes</taxon>
        <taxon>Mycobacteriales</taxon>
        <taxon>Gordoniaceae</taxon>
        <taxon>Gordonia</taxon>
    </lineage>
</organism>
<keyword evidence="3" id="KW-1185">Reference proteome</keyword>
<dbReference type="STRING" id="417102.CA982_04585"/>
<protein>
    <submittedName>
        <fullName evidence="2">Uncharacterized protein</fullName>
    </submittedName>
</protein>
<evidence type="ECO:0000313" key="3">
    <source>
        <dbReference type="Proteomes" id="UP000194632"/>
    </source>
</evidence>
<reference evidence="2 3" key="1">
    <citation type="submission" date="2017-05" db="EMBL/GenBank/DDBJ databases">
        <title>Biotechnological potential of actinobacteria isolated from South African environments.</title>
        <authorList>
            <person name="Le Roes-Hill M."/>
            <person name="Prins A."/>
            <person name="Durrell K.A."/>
        </authorList>
    </citation>
    <scope>NUCLEOTIDE SEQUENCE [LARGE SCALE GENOMIC DNA]</scope>
    <source>
        <strain evidence="2">BS2</strain>
    </source>
</reference>
<name>A0A243QDZ9_9ACTN</name>
<accession>A0A243QDZ9</accession>
<keyword evidence="1" id="KW-0472">Membrane</keyword>
<dbReference type="Proteomes" id="UP000194632">
    <property type="component" value="Unassembled WGS sequence"/>
</dbReference>
<sequence length="60" mass="6143">MTPDVTPAHRLSPSWSQAVPSALRGAAGVVLTTAAFLVAVTVLVLAQIIVFATRAAVDLT</sequence>
<proteinExistence type="predicted"/>
<evidence type="ECO:0000256" key="1">
    <source>
        <dbReference type="SAM" id="Phobius"/>
    </source>
</evidence>
<dbReference type="EMBL" id="NGFO01000004">
    <property type="protein sequence ID" value="OUC79987.1"/>
    <property type="molecule type" value="Genomic_DNA"/>
</dbReference>